<feature type="transmembrane region" description="Helical" evidence="2">
    <location>
        <begin position="167"/>
        <end position="187"/>
    </location>
</feature>
<dbReference type="Proteomes" id="UP000765509">
    <property type="component" value="Unassembled WGS sequence"/>
</dbReference>
<comment type="caution">
    <text evidence="3">The sequence shown here is derived from an EMBL/GenBank/DDBJ whole genome shotgun (WGS) entry which is preliminary data.</text>
</comment>
<reference evidence="3" key="1">
    <citation type="submission" date="2021-03" db="EMBL/GenBank/DDBJ databases">
        <title>Draft genome sequence of rust myrtle Austropuccinia psidii MF-1, a brazilian biotype.</title>
        <authorList>
            <person name="Quecine M.C."/>
            <person name="Pachon D.M.R."/>
            <person name="Bonatelli M.L."/>
            <person name="Correr F.H."/>
            <person name="Franceschini L.M."/>
            <person name="Leite T.F."/>
            <person name="Margarido G.R.A."/>
            <person name="Almeida C.A."/>
            <person name="Ferrarezi J.A."/>
            <person name="Labate C.A."/>
        </authorList>
    </citation>
    <scope>NUCLEOTIDE SEQUENCE</scope>
    <source>
        <strain evidence="3">MF-1</strain>
    </source>
</reference>
<name>A0A9Q3DT94_9BASI</name>
<sequence>MGVYLKQPTPIQEKICHCLGKPASSPRESSQHPHIGNQASSHVESAHSYIKSFINNFNGELSTVFQNLKTAIDVQSKHIHHTMGKERVRKLTDVSPPFKQIIGSISIKAIKIIEEQFQKLKDQPNLQPCSKNLMNCLRIPCLHEIEKLLNIKGYIGSEDFHPQWNLIYNPLEVGAILFLICVIVVMLKSCLTGH</sequence>
<evidence type="ECO:0000256" key="1">
    <source>
        <dbReference type="SAM" id="MobiDB-lite"/>
    </source>
</evidence>
<evidence type="ECO:0000313" key="4">
    <source>
        <dbReference type="Proteomes" id="UP000765509"/>
    </source>
</evidence>
<protein>
    <submittedName>
        <fullName evidence="3">Uncharacterized protein</fullName>
    </submittedName>
</protein>
<keyword evidence="2" id="KW-1133">Transmembrane helix</keyword>
<accession>A0A9Q3DT94</accession>
<keyword evidence="4" id="KW-1185">Reference proteome</keyword>
<proteinExistence type="predicted"/>
<organism evidence="3 4">
    <name type="scientific">Austropuccinia psidii MF-1</name>
    <dbReference type="NCBI Taxonomy" id="1389203"/>
    <lineage>
        <taxon>Eukaryota</taxon>
        <taxon>Fungi</taxon>
        <taxon>Dikarya</taxon>
        <taxon>Basidiomycota</taxon>
        <taxon>Pucciniomycotina</taxon>
        <taxon>Pucciniomycetes</taxon>
        <taxon>Pucciniales</taxon>
        <taxon>Sphaerophragmiaceae</taxon>
        <taxon>Austropuccinia</taxon>
    </lineage>
</organism>
<feature type="region of interest" description="Disordered" evidence="1">
    <location>
        <begin position="20"/>
        <end position="41"/>
    </location>
</feature>
<gene>
    <name evidence="3" type="ORF">O181_049896</name>
</gene>
<keyword evidence="2" id="KW-0812">Transmembrane</keyword>
<dbReference type="AlphaFoldDB" id="A0A9Q3DT94"/>
<dbReference type="OrthoDB" id="2437251at2759"/>
<dbReference type="EMBL" id="AVOT02021385">
    <property type="protein sequence ID" value="MBW0510181.1"/>
    <property type="molecule type" value="Genomic_DNA"/>
</dbReference>
<evidence type="ECO:0000313" key="3">
    <source>
        <dbReference type="EMBL" id="MBW0510181.1"/>
    </source>
</evidence>
<evidence type="ECO:0000256" key="2">
    <source>
        <dbReference type="SAM" id="Phobius"/>
    </source>
</evidence>
<keyword evidence="2" id="KW-0472">Membrane</keyword>